<dbReference type="AlphaFoldDB" id="A0A6B3Q9V8"/>
<accession>A0A6B3Q9V8</accession>
<proteinExistence type="predicted"/>
<reference evidence="2" key="1">
    <citation type="journal article" date="2020" name="Microorganisms">
        <title>Isolation, Genomic and Metabolomic Characterization of Streptomyces tendae VITAKN with Quorum Sensing Inhibitory Activity from Southern India.</title>
        <authorList>
            <person name="Ishaque N.M."/>
            <person name="Burgsdorf I."/>
            <person name="Limlingan Malit J.J."/>
            <person name="Saha S."/>
            <person name="Teta R."/>
            <person name="Ewe D."/>
            <person name="Kannabiran K."/>
            <person name="Hrouzek P."/>
            <person name="Steindler L."/>
            <person name="Costantino V."/>
            <person name="Saurav K."/>
        </authorList>
    </citation>
    <scope>NUCLEOTIDE SEQUENCE</scope>
    <source>
        <strain evidence="2">VITAKN</strain>
    </source>
</reference>
<reference evidence="1 3" key="2">
    <citation type="submission" date="2024-10" db="EMBL/GenBank/DDBJ databases">
        <authorList>
            <person name="Wannawong T."/>
            <person name="Kuncharoen N."/>
            <person name="Mhuantong W."/>
        </authorList>
    </citation>
    <scope>NUCLEOTIDE SEQUENCE [LARGE SCALE GENOMIC DNA]</scope>
    <source>
        <strain evidence="1 3">CALK1-4</strain>
    </source>
</reference>
<dbReference type="EMBL" id="JBIQWK010000010">
    <property type="protein sequence ID" value="MFI0575871.1"/>
    <property type="molecule type" value="Genomic_DNA"/>
</dbReference>
<name>A0A6B3Q9V8_STRTE</name>
<evidence type="ECO:0008006" key="4">
    <source>
        <dbReference type="Google" id="ProtNLM"/>
    </source>
</evidence>
<keyword evidence="3" id="KW-1185">Reference proteome</keyword>
<dbReference type="EMBL" id="JAAIFS010000001">
    <property type="protein sequence ID" value="NEV85232.1"/>
    <property type="molecule type" value="Genomic_DNA"/>
</dbReference>
<sequence length="209" mass="22983">MFLIEIACPRGALTADDREELAGEVCRVLVGAEEGVAEETMRRARAMMHVGFRELDGWTTGDGPWRPGNVPPLWVTLTVPEAWRAEMSRTTIGMVRRAVRRLDRSYGWERSEGHLWINVVGIAEGSIGMDGKPGTADDVVGRMTAEYRARTDAAEADLPEGVTVDPMCGMRVRLGRGAVTLEHEGRTMGFCAKSCRAAYAREHGLRVPV</sequence>
<protein>
    <recommendedName>
        <fullName evidence="4">YHS domain-containing protein</fullName>
    </recommendedName>
</protein>
<evidence type="ECO:0000313" key="3">
    <source>
        <dbReference type="Proteomes" id="UP001610810"/>
    </source>
</evidence>
<dbReference type="Proteomes" id="UP001610810">
    <property type="component" value="Unassembled WGS sequence"/>
</dbReference>
<dbReference type="RefSeq" id="WP_161376946.1">
    <property type="nucleotide sequence ID" value="NZ_JAAIFS010000001.1"/>
</dbReference>
<evidence type="ECO:0000313" key="2">
    <source>
        <dbReference type="EMBL" id="NEV85232.1"/>
    </source>
</evidence>
<comment type="caution">
    <text evidence="2">The sequence shown here is derived from an EMBL/GenBank/DDBJ whole genome shotgun (WGS) entry which is preliminary data.</text>
</comment>
<evidence type="ECO:0000313" key="1">
    <source>
        <dbReference type="EMBL" id="MFI0575871.1"/>
    </source>
</evidence>
<gene>
    <name evidence="1" type="ORF">ACH3YB_30000</name>
    <name evidence="2" type="ORF">GUR47_00800</name>
</gene>
<organism evidence="2">
    <name type="scientific">Streptomyces tendae</name>
    <dbReference type="NCBI Taxonomy" id="1932"/>
    <lineage>
        <taxon>Bacteria</taxon>
        <taxon>Bacillati</taxon>
        <taxon>Actinomycetota</taxon>
        <taxon>Actinomycetes</taxon>
        <taxon>Kitasatosporales</taxon>
        <taxon>Streptomycetaceae</taxon>
        <taxon>Streptomyces</taxon>
    </lineage>
</organism>